<dbReference type="PROSITE" id="PS50887">
    <property type="entry name" value="GGDEF"/>
    <property type="match status" value="1"/>
</dbReference>
<evidence type="ECO:0000313" key="4">
    <source>
        <dbReference type="Proteomes" id="UP000476055"/>
    </source>
</evidence>
<dbReference type="PANTHER" id="PTHR33121:SF70">
    <property type="entry name" value="SIGNALING PROTEIN YKOW"/>
    <property type="match status" value="1"/>
</dbReference>
<evidence type="ECO:0000313" key="3">
    <source>
        <dbReference type="EMBL" id="MST58277.1"/>
    </source>
</evidence>
<dbReference type="SUPFAM" id="SSF141868">
    <property type="entry name" value="EAL domain-like"/>
    <property type="match status" value="1"/>
</dbReference>
<dbReference type="InterPro" id="IPR050706">
    <property type="entry name" value="Cyclic-di-GMP_PDE-like"/>
</dbReference>
<dbReference type="RefSeq" id="WP_154496470.1">
    <property type="nucleotide sequence ID" value="NZ_VUMU01000009.1"/>
</dbReference>
<dbReference type="InterPro" id="IPR035919">
    <property type="entry name" value="EAL_sf"/>
</dbReference>
<dbReference type="PROSITE" id="PS50883">
    <property type="entry name" value="EAL"/>
    <property type="match status" value="1"/>
</dbReference>
<evidence type="ECO:0000259" key="2">
    <source>
        <dbReference type="PROSITE" id="PS50887"/>
    </source>
</evidence>
<gene>
    <name evidence="3" type="ORF">FYJ59_08515</name>
</gene>
<dbReference type="SUPFAM" id="SSF55073">
    <property type="entry name" value="Nucleotide cyclase"/>
    <property type="match status" value="1"/>
</dbReference>
<feature type="domain" description="EAL" evidence="1">
    <location>
        <begin position="207"/>
        <end position="460"/>
    </location>
</feature>
<protein>
    <submittedName>
        <fullName evidence="3">EAL domain-containing protein</fullName>
    </submittedName>
</protein>
<dbReference type="PANTHER" id="PTHR33121">
    <property type="entry name" value="CYCLIC DI-GMP PHOSPHODIESTERASE PDEF"/>
    <property type="match status" value="1"/>
</dbReference>
<evidence type="ECO:0000259" key="1">
    <source>
        <dbReference type="PROSITE" id="PS50883"/>
    </source>
</evidence>
<dbReference type="InterPro" id="IPR000160">
    <property type="entry name" value="GGDEF_dom"/>
</dbReference>
<dbReference type="SMART" id="SM00052">
    <property type="entry name" value="EAL"/>
    <property type="match status" value="1"/>
</dbReference>
<dbReference type="Pfam" id="PF00990">
    <property type="entry name" value="GGDEF"/>
    <property type="match status" value="1"/>
</dbReference>
<dbReference type="CDD" id="cd01948">
    <property type="entry name" value="EAL"/>
    <property type="match status" value="1"/>
</dbReference>
<dbReference type="InterPro" id="IPR043128">
    <property type="entry name" value="Rev_trsase/Diguanyl_cyclase"/>
</dbReference>
<comment type="caution">
    <text evidence="3">The sequence shown here is derived from an EMBL/GenBank/DDBJ whole genome shotgun (WGS) entry which is preliminary data.</text>
</comment>
<reference evidence="3 4" key="1">
    <citation type="submission" date="2019-08" db="EMBL/GenBank/DDBJ databases">
        <title>In-depth cultivation of the pig gut microbiome towards novel bacterial diversity and tailored functional studies.</title>
        <authorList>
            <person name="Wylensek D."/>
            <person name="Hitch T.C.A."/>
            <person name="Clavel T."/>
        </authorList>
    </citation>
    <scope>NUCLEOTIDE SEQUENCE [LARGE SCALE GENOMIC DNA]</scope>
    <source>
        <strain evidence="3 4">WCA3-601-WT-6H</strain>
    </source>
</reference>
<dbReference type="Proteomes" id="UP000476055">
    <property type="component" value="Unassembled WGS sequence"/>
</dbReference>
<keyword evidence="4" id="KW-1185">Reference proteome</keyword>
<dbReference type="InterPro" id="IPR029787">
    <property type="entry name" value="Nucleotide_cyclase"/>
</dbReference>
<organism evidence="3 4">
    <name type="scientific">Waltera intestinalis</name>
    <dbReference type="NCBI Taxonomy" id="2606635"/>
    <lineage>
        <taxon>Bacteria</taxon>
        <taxon>Bacillati</taxon>
        <taxon>Bacillota</taxon>
        <taxon>Clostridia</taxon>
        <taxon>Lachnospirales</taxon>
        <taxon>Lachnospiraceae</taxon>
        <taxon>Waltera</taxon>
    </lineage>
</organism>
<dbReference type="AlphaFoldDB" id="A0A6L5YKU9"/>
<dbReference type="InterPro" id="IPR001633">
    <property type="entry name" value="EAL_dom"/>
</dbReference>
<proteinExistence type="predicted"/>
<dbReference type="SMART" id="SM00267">
    <property type="entry name" value="GGDEF"/>
    <property type="match status" value="1"/>
</dbReference>
<feature type="domain" description="GGDEF" evidence="2">
    <location>
        <begin position="68"/>
        <end position="198"/>
    </location>
</feature>
<name>A0A6L5YKU9_9FIRM</name>
<dbReference type="GO" id="GO:0071111">
    <property type="term" value="F:cyclic-guanylate-specific phosphodiesterase activity"/>
    <property type="evidence" value="ECO:0007669"/>
    <property type="project" value="InterPro"/>
</dbReference>
<dbReference type="EMBL" id="VUMU01000009">
    <property type="protein sequence ID" value="MST58277.1"/>
    <property type="molecule type" value="Genomic_DNA"/>
</dbReference>
<dbReference type="Gene3D" id="3.30.70.270">
    <property type="match status" value="1"/>
</dbReference>
<dbReference type="NCBIfam" id="TIGR00254">
    <property type="entry name" value="GGDEF"/>
    <property type="match status" value="1"/>
</dbReference>
<dbReference type="Pfam" id="PF00563">
    <property type="entry name" value="EAL"/>
    <property type="match status" value="1"/>
</dbReference>
<dbReference type="Gene3D" id="3.20.20.450">
    <property type="entry name" value="EAL domain"/>
    <property type="match status" value="1"/>
</dbReference>
<sequence length="467" mass="54389">MTYQKATEEIIESSPQKTDAGKEELYLYSLRKMAEENVEKNRTGLTNLHNINSFFYLCGEMIKQQPDKKYSVIIMDIVQFKAVNEFCGRDEGDRLLRFIASCFDWYENNRPDSYACHIRADIFCLCTSYEEVEELEIIVREIRKKITDFPFAYRVQPSFGIGISPERAPAISYLKDCATMAMNSIKGKVYRTYAVFDEKMRSQKMRERQVENDIVSALENGELQLYVQPKVDMRDGRVIGGEALVRWKHPEKGLVPPGEFIPVLEKNGFIINVDEYIWEKVFAYLGKLHREDRMLVPISINVSRLHAYDEKLAETLIRLREEYDVPPEYVPLELTESAFLEDEAGMYRRMESLRERGFLVSMDDFGTGYSTMNMLKNQTLDEIKIDREFIRDLEKDKSRIIIRNTIVMLQQLGVHIVIEGVETEEQKSFLLGCGCTDAQGFLFHHPMPVEAFDALLLQQECEYDRTK</sequence>
<accession>A0A6L5YKU9</accession>